<dbReference type="GO" id="GO:0005794">
    <property type="term" value="C:Golgi apparatus"/>
    <property type="evidence" value="ECO:0000318"/>
    <property type="project" value="GO_Central"/>
</dbReference>
<evidence type="ECO:0000256" key="1">
    <source>
        <dbReference type="ARBA" id="ARBA00004141"/>
    </source>
</evidence>
<accession>K4A7W3</accession>
<dbReference type="InParanoid" id="K4A7W3"/>
<reference evidence="11" key="1">
    <citation type="journal article" date="2012" name="Nat. Biotechnol.">
        <title>Reference genome sequence of the model plant Setaria.</title>
        <authorList>
            <person name="Bennetzen J.L."/>
            <person name="Schmutz J."/>
            <person name="Wang H."/>
            <person name="Percifield R."/>
            <person name="Hawkins J."/>
            <person name="Pontaroli A.C."/>
            <person name="Estep M."/>
            <person name="Feng L."/>
            <person name="Vaughn J.N."/>
            <person name="Grimwood J."/>
            <person name="Jenkins J."/>
            <person name="Barry K."/>
            <person name="Lindquist E."/>
            <person name="Hellsten U."/>
            <person name="Deshpande S."/>
            <person name="Wang X."/>
            <person name="Wu X."/>
            <person name="Mitros T."/>
            <person name="Triplett J."/>
            <person name="Yang X."/>
            <person name="Ye C.Y."/>
            <person name="Mauro-Herrera M."/>
            <person name="Wang L."/>
            <person name="Li P."/>
            <person name="Sharma M."/>
            <person name="Sharma R."/>
            <person name="Ronald P.C."/>
            <person name="Panaud O."/>
            <person name="Kellogg E.A."/>
            <person name="Brutnell T.P."/>
            <person name="Doust A.N."/>
            <person name="Tuskan G.A."/>
            <person name="Rokhsar D."/>
            <person name="Devos K.M."/>
        </authorList>
    </citation>
    <scope>NUCLEOTIDE SEQUENCE [LARGE SCALE GENOMIC DNA]</scope>
    <source>
        <strain evidence="11">cv. Yugu1</strain>
    </source>
</reference>
<keyword evidence="4 8" id="KW-0812">Transmembrane</keyword>
<dbReference type="OMA" id="VMAIKFV"/>
<dbReference type="GO" id="GO:0010411">
    <property type="term" value="P:xyloglucan metabolic process"/>
    <property type="evidence" value="ECO:0000318"/>
    <property type="project" value="GO_Central"/>
</dbReference>
<evidence type="ECO:0000256" key="6">
    <source>
        <dbReference type="ARBA" id="ARBA00023136"/>
    </source>
</evidence>
<dbReference type="Gramene" id="KQK91148">
    <property type="protein sequence ID" value="KQK91148"/>
    <property type="gene ID" value="SETIT_034969mg"/>
</dbReference>
<dbReference type="InterPro" id="IPR012419">
    <property type="entry name" value="Cas1_AcylTrans_dom"/>
</dbReference>
<feature type="transmembrane region" description="Helical" evidence="8">
    <location>
        <begin position="254"/>
        <end position="269"/>
    </location>
</feature>
<feature type="transmembrane region" description="Helical" evidence="8">
    <location>
        <begin position="308"/>
        <end position="334"/>
    </location>
</feature>
<feature type="domain" description="Cas1p 10 TM acyl transferase" evidence="9">
    <location>
        <begin position="122"/>
        <end position="532"/>
    </location>
</feature>
<gene>
    <name evidence="10" type="primary">LOC101772145</name>
</gene>
<dbReference type="GO" id="GO:0016407">
    <property type="term" value="F:acetyltransferase activity"/>
    <property type="evidence" value="ECO:0000318"/>
    <property type="project" value="GO_Central"/>
</dbReference>
<dbReference type="AlphaFoldDB" id="K4A7W3"/>
<dbReference type="GO" id="GO:0016020">
    <property type="term" value="C:membrane"/>
    <property type="evidence" value="ECO:0007669"/>
    <property type="project" value="UniProtKB-SubCell"/>
</dbReference>
<comment type="similarity">
    <text evidence="2">Belongs to the PC-esterase family. CASD1 subfamily.</text>
</comment>
<keyword evidence="7" id="KW-0325">Glycoprotein</keyword>
<comment type="subcellular location">
    <subcellularLocation>
        <location evidence="1">Membrane</location>
        <topology evidence="1">Multi-pass membrane protein</topology>
    </subcellularLocation>
</comment>
<evidence type="ECO:0000256" key="7">
    <source>
        <dbReference type="ARBA" id="ARBA00023180"/>
    </source>
</evidence>
<feature type="transmembrane region" description="Helical" evidence="8">
    <location>
        <begin position="535"/>
        <end position="558"/>
    </location>
</feature>
<organism evidence="10 11">
    <name type="scientific">Setaria italica</name>
    <name type="common">Foxtail millet</name>
    <name type="synonym">Panicum italicum</name>
    <dbReference type="NCBI Taxonomy" id="4555"/>
    <lineage>
        <taxon>Eukaryota</taxon>
        <taxon>Viridiplantae</taxon>
        <taxon>Streptophyta</taxon>
        <taxon>Embryophyta</taxon>
        <taxon>Tracheophyta</taxon>
        <taxon>Spermatophyta</taxon>
        <taxon>Magnoliopsida</taxon>
        <taxon>Liliopsida</taxon>
        <taxon>Poales</taxon>
        <taxon>Poaceae</taxon>
        <taxon>PACMAD clade</taxon>
        <taxon>Panicoideae</taxon>
        <taxon>Panicodae</taxon>
        <taxon>Paniceae</taxon>
        <taxon>Cenchrinae</taxon>
        <taxon>Setaria</taxon>
    </lineage>
</organism>
<feature type="transmembrane region" description="Helical" evidence="8">
    <location>
        <begin position="158"/>
        <end position="177"/>
    </location>
</feature>
<dbReference type="GO" id="GO:0045492">
    <property type="term" value="P:xylan biosynthetic process"/>
    <property type="evidence" value="ECO:0000318"/>
    <property type="project" value="GO_Central"/>
</dbReference>
<evidence type="ECO:0000256" key="3">
    <source>
        <dbReference type="ARBA" id="ARBA00022679"/>
    </source>
</evidence>
<feature type="transmembrane region" description="Helical" evidence="8">
    <location>
        <begin position="456"/>
        <end position="475"/>
    </location>
</feature>
<evidence type="ECO:0000256" key="8">
    <source>
        <dbReference type="SAM" id="Phobius"/>
    </source>
</evidence>
<dbReference type="Proteomes" id="UP000004995">
    <property type="component" value="Unassembled WGS sequence"/>
</dbReference>
<sequence length="560" mass="64870">MAEAVASAGGLAVAAASTSVTPGQVSAILGFLWVFAAWAYAEVLFHRKNAASIKTRHSDVNLAVMDNSSVKGEDQTLLLEEGGQAVAVKPAYASFTSQILRNFGSDRLFFMDQMLLLENRLTLRAISEFGGYLLYFYICDRTDLLGESAKNYSRDLFLFLYFLLIIVAAMTSFKVHQDKSAFTGKSILYLNRHQTEEWKGWMQVLFLMYHYFNAKEIYNAIRVFIAAYVWMTGFGNFSYYYVRKDFSLGRFAQMMWRLNFFVIFCCIVLNNDYTLYYICPMHTLFTLMVYGALGILNKYNEIRSVMAMKFVACFLVVILVWEVPGVFDIVWSPFTFLLGYTDPSKPDLPRLHEWQFRSGLDRYIWIVGMIYAYYHPTVEKWMEKLEETELRTKLYIKGSIVTVSLTAGYLWYEYIYKLDKITYNKLHPYTSWIPITVYICLRNFTQEFRSFSLTLFAWLGKITLETYISQFHIWLRSRVPNGQPKWLLAIIPNYPLLNFMLTTAIYVAVSHRLFELTNTLKVAFVPSRDNKRLSYNFVAGIVISVALYLVSFVLVGIAGY</sequence>
<proteinExistence type="inferred from homology"/>
<dbReference type="EMBL" id="AGNK02006010">
    <property type="status" value="NOT_ANNOTATED_CDS"/>
    <property type="molecule type" value="Genomic_DNA"/>
</dbReference>
<protein>
    <recommendedName>
        <fullName evidence="9">Cas1p 10 TM acyl transferase domain-containing protein</fullName>
    </recommendedName>
</protein>
<dbReference type="Pfam" id="PF07779">
    <property type="entry name" value="Cas1_AcylT"/>
    <property type="match status" value="1"/>
</dbReference>
<dbReference type="FunCoup" id="K4A7W3">
    <property type="interactions" value="307"/>
</dbReference>
<keyword evidence="3" id="KW-0808">Transferase</keyword>
<feature type="transmembrane region" description="Helical" evidence="8">
    <location>
        <begin position="394"/>
        <end position="414"/>
    </location>
</feature>
<dbReference type="PANTHER" id="PTHR13533">
    <property type="entry name" value="N-ACETYLNEURAMINATE 9-O-ACETYLTRANSFERASE"/>
    <property type="match status" value="1"/>
</dbReference>
<name>K4A7W3_SETIT</name>
<feature type="transmembrane region" description="Helical" evidence="8">
    <location>
        <begin position="220"/>
        <end position="242"/>
    </location>
</feature>
<keyword evidence="5 8" id="KW-1133">Transmembrane helix</keyword>
<evidence type="ECO:0000256" key="5">
    <source>
        <dbReference type="ARBA" id="ARBA00022989"/>
    </source>
</evidence>
<dbReference type="PANTHER" id="PTHR13533:SF48">
    <property type="entry name" value="PROTEIN REDUCED WALL ACETYLATION 2"/>
    <property type="match status" value="1"/>
</dbReference>
<evidence type="ECO:0000256" key="4">
    <source>
        <dbReference type="ARBA" id="ARBA00022692"/>
    </source>
</evidence>
<keyword evidence="6 8" id="KW-0472">Membrane</keyword>
<dbReference type="HOGENOM" id="CLU_020608_0_0_1"/>
<dbReference type="EnsemblPlants" id="KQK91148">
    <property type="protein sequence ID" value="KQK91148"/>
    <property type="gene ID" value="SETIT_034969mg"/>
</dbReference>
<evidence type="ECO:0000313" key="11">
    <source>
        <dbReference type="Proteomes" id="UP000004995"/>
    </source>
</evidence>
<feature type="transmembrane region" description="Helical" evidence="8">
    <location>
        <begin position="275"/>
        <end position="296"/>
    </location>
</feature>
<reference evidence="10" key="2">
    <citation type="submission" date="2018-08" db="UniProtKB">
        <authorList>
            <consortium name="EnsemblPlants"/>
        </authorList>
    </citation>
    <scope>IDENTIFICATION</scope>
    <source>
        <strain evidence="10">Yugu1</strain>
    </source>
</reference>
<keyword evidence="11" id="KW-1185">Reference proteome</keyword>
<dbReference type="ExpressionAtlas" id="K4A7W3">
    <property type="expression patterns" value="baseline"/>
</dbReference>
<dbReference type="eggNOG" id="KOG1699">
    <property type="taxonomic scope" value="Eukaryota"/>
</dbReference>
<dbReference type="GO" id="GO:0009834">
    <property type="term" value="P:plant-type secondary cell wall biogenesis"/>
    <property type="evidence" value="ECO:0000318"/>
    <property type="project" value="GO_Central"/>
</dbReference>
<evidence type="ECO:0000313" key="10">
    <source>
        <dbReference type="EnsemblPlants" id="KQK91148"/>
    </source>
</evidence>
<feature type="transmembrane region" description="Helical" evidence="8">
    <location>
        <begin position="25"/>
        <end position="45"/>
    </location>
</feature>
<feature type="transmembrane region" description="Helical" evidence="8">
    <location>
        <begin position="495"/>
        <end position="514"/>
    </location>
</feature>
<evidence type="ECO:0000259" key="9">
    <source>
        <dbReference type="Pfam" id="PF07779"/>
    </source>
</evidence>
<evidence type="ECO:0000256" key="2">
    <source>
        <dbReference type="ARBA" id="ARBA00010666"/>
    </source>
</evidence>